<comment type="subcellular location">
    <subcellularLocation>
        <location evidence="1">Cell membrane</location>
        <topology evidence="1">Single-pass type I membrane protein</topology>
    </subcellularLocation>
</comment>
<dbReference type="EMBL" id="BPVZ01000145">
    <property type="protein sequence ID" value="GKV40860.1"/>
    <property type="molecule type" value="Genomic_DNA"/>
</dbReference>
<dbReference type="SUPFAM" id="SSF52047">
    <property type="entry name" value="RNI-like"/>
    <property type="match status" value="1"/>
</dbReference>
<name>A0AAV5LUJ9_9ROSI</name>
<dbReference type="Pfam" id="PF13516">
    <property type="entry name" value="LRR_6"/>
    <property type="match status" value="1"/>
</dbReference>
<dbReference type="SMART" id="SM00369">
    <property type="entry name" value="LRR_TYP"/>
    <property type="match status" value="8"/>
</dbReference>
<dbReference type="Pfam" id="PF08263">
    <property type="entry name" value="LRRNT_2"/>
    <property type="match status" value="1"/>
</dbReference>
<keyword evidence="4" id="KW-0433">Leucine-rich repeat</keyword>
<keyword evidence="11" id="KW-0325">Glycoprotein</keyword>
<keyword evidence="5" id="KW-0812">Transmembrane</keyword>
<comment type="caution">
    <text evidence="14">The sequence shown here is derived from an EMBL/GenBank/DDBJ whole genome shotgun (WGS) entry which is preliminary data.</text>
</comment>
<dbReference type="InterPro" id="IPR013210">
    <property type="entry name" value="LRR_N_plant-typ"/>
</dbReference>
<evidence type="ECO:0000256" key="12">
    <source>
        <dbReference type="SAM" id="SignalP"/>
    </source>
</evidence>
<protein>
    <recommendedName>
        <fullName evidence="13">Leucine-rich repeat-containing N-terminal plant-type domain-containing protein</fullName>
    </recommendedName>
</protein>
<evidence type="ECO:0000256" key="6">
    <source>
        <dbReference type="ARBA" id="ARBA00022729"/>
    </source>
</evidence>
<keyword evidence="15" id="KW-1185">Reference proteome</keyword>
<evidence type="ECO:0000256" key="5">
    <source>
        <dbReference type="ARBA" id="ARBA00022692"/>
    </source>
</evidence>
<dbReference type="InterPro" id="IPR032675">
    <property type="entry name" value="LRR_dom_sf"/>
</dbReference>
<keyword evidence="10" id="KW-0675">Receptor</keyword>
<evidence type="ECO:0000313" key="14">
    <source>
        <dbReference type="EMBL" id="GKV40860.1"/>
    </source>
</evidence>
<organism evidence="14 15">
    <name type="scientific">Rubroshorea leprosula</name>
    <dbReference type="NCBI Taxonomy" id="152421"/>
    <lineage>
        <taxon>Eukaryota</taxon>
        <taxon>Viridiplantae</taxon>
        <taxon>Streptophyta</taxon>
        <taxon>Embryophyta</taxon>
        <taxon>Tracheophyta</taxon>
        <taxon>Spermatophyta</taxon>
        <taxon>Magnoliopsida</taxon>
        <taxon>eudicotyledons</taxon>
        <taxon>Gunneridae</taxon>
        <taxon>Pentapetalae</taxon>
        <taxon>rosids</taxon>
        <taxon>malvids</taxon>
        <taxon>Malvales</taxon>
        <taxon>Dipterocarpaceae</taxon>
        <taxon>Rubroshorea</taxon>
    </lineage>
</organism>
<dbReference type="PANTHER" id="PTHR48063:SF101">
    <property type="entry name" value="LRR RECEPTOR-LIKE SERINE_THREONINE-PROTEIN KINASE FLS2"/>
    <property type="match status" value="1"/>
</dbReference>
<keyword evidence="6 12" id="KW-0732">Signal</keyword>
<dbReference type="PANTHER" id="PTHR48063">
    <property type="entry name" value="LRR RECEPTOR-LIKE KINASE"/>
    <property type="match status" value="1"/>
</dbReference>
<dbReference type="FunFam" id="3.80.10.10:FF:000095">
    <property type="entry name" value="LRR receptor-like serine/threonine-protein kinase GSO1"/>
    <property type="match status" value="2"/>
</dbReference>
<keyword evidence="7" id="KW-0677">Repeat</keyword>
<evidence type="ECO:0000256" key="8">
    <source>
        <dbReference type="ARBA" id="ARBA00022989"/>
    </source>
</evidence>
<accession>A0AAV5LUJ9</accession>
<feature type="domain" description="Leucine-rich repeat-containing N-terminal plant-type" evidence="13">
    <location>
        <begin position="113"/>
        <end position="143"/>
    </location>
</feature>
<dbReference type="FunFam" id="3.80.10.10:FF:000041">
    <property type="entry name" value="LRR receptor-like serine/threonine-protein kinase ERECTA"/>
    <property type="match status" value="1"/>
</dbReference>
<dbReference type="SMART" id="SM00365">
    <property type="entry name" value="LRR_SD22"/>
    <property type="match status" value="6"/>
</dbReference>
<dbReference type="SUPFAM" id="SSF52058">
    <property type="entry name" value="L domain-like"/>
    <property type="match status" value="2"/>
</dbReference>
<evidence type="ECO:0000259" key="13">
    <source>
        <dbReference type="Pfam" id="PF08263"/>
    </source>
</evidence>
<evidence type="ECO:0000256" key="1">
    <source>
        <dbReference type="ARBA" id="ARBA00004251"/>
    </source>
</evidence>
<dbReference type="Proteomes" id="UP001054252">
    <property type="component" value="Unassembled WGS sequence"/>
</dbReference>
<dbReference type="AlphaFoldDB" id="A0AAV5LUJ9"/>
<sequence>MIFFGRGSLQLACALVILLHTGSAVGFNSTSAAATARCVKRERQALLMSKQSCNCTKPEVLLQFESALRIDLQSPEVDFELFEREILDLSFTSVIKELPSYIRGWTPRTYPYKSLVDKHGVLSTWGSEERRKDCCSWTGVKCTDKTGHVIWLDLHDKSFSGTLNPSLFELQHLTVLNLSWNYITSSRIPKSISSLKQLKYLDLSFNSLSGSLPSLLGNLTILRSLDLRFNEFYNVENLGWLFHLSSLKHLDLSGIDLSKVNSWLQVVNKLPHLTNLELNLCNLLNVVQQPLPMINTSTSLAVLDLSSNNLIAPLFQWLFNFSNILVHLDLFGNQLQGFIPESFGNMIFLEELYLGSNQFEGGIQISFGNLCKLRLLDLSSNNLKAMLPEVFGNLSGCLDLTLETLNTLNGTAPNFIGLLSELQELYISENSLNGVITDAHFSKLSKLKGLAMSSNFLSFNSSLDWIPSFQLDDIFLSSCKLGPKFSKWLQTQKTFSSLDISSNGISDSIPKWFWELSSRVNYLNISCNHIYGILPYLSMKFSDYAGIDFSQNKLEGPLPLFPANITSLFLSNNGFSGNISSLCSTSSKTLELLDISFNQLSGELPDCLPSWPNLKILSLGHNHLFGKIASSTGSLNKLETFGLRNNSFSGEIPSSLGDCNHLQFVDLSHNNFSGPVADWIGGRLGYLTYLLLGSNNFYGDISLRLCQLTNIVVLDFFNNSLSGSIPWCIHNMTTLTRKENLDSDHSHLFRSIGRYFLSEDVYVDKANIVWKGEVYEFEKNLKNLRLIDLSSNKLNGEIPQQICSLFELVQLNLSRNQLTGRIPADIGQMRNLESLDLSQNQLSGQLPSSMSQLSFLNTLNLSNNNFYGRIPSSTQLQSFSAYAFDGNCALCGPPLTPRCPEDEKPLDSGGRYI</sequence>
<dbReference type="PRINTS" id="PR00019">
    <property type="entry name" value="LEURICHRPT"/>
</dbReference>
<evidence type="ECO:0000256" key="7">
    <source>
        <dbReference type="ARBA" id="ARBA00022737"/>
    </source>
</evidence>
<evidence type="ECO:0000313" key="15">
    <source>
        <dbReference type="Proteomes" id="UP001054252"/>
    </source>
</evidence>
<evidence type="ECO:0000256" key="10">
    <source>
        <dbReference type="ARBA" id="ARBA00023170"/>
    </source>
</evidence>
<dbReference type="GO" id="GO:0005886">
    <property type="term" value="C:plasma membrane"/>
    <property type="evidence" value="ECO:0007669"/>
    <property type="project" value="UniProtKB-SubCell"/>
</dbReference>
<reference evidence="14 15" key="1">
    <citation type="journal article" date="2021" name="Commun. Biol.">
        <title>The genome of Shorea leprosula (Dipterocarpaceae) highlights the ecological relevance of drought in aseasonal tropical rainforests.</title>
        <authorList>
            <person name="Ng K.K.S."/>
            <person name="Kobayashi M.J."/>
            <person name="Fawcett J.A."/>
            <person name="Hatakeyama M."/>
            <person name="Paape T."/>
            <person name="Ng C.H."/>
            <person name="Ang C.C."/>
            <person name="Tnah L.H."/>
            <person name="Lee C.T."/>
            <person name="Nishiyama T."/>
            <person name="Sese J."/>
            <person name="O'Brien M.J."/>
            <person name="Copetti D."/>
            <person name="Mohd Noor M.I."/>
            <person name="Ong R.C."/>
            <person name="Putra M."/>
            <person name="Sireger I.Z."/>
            <person name="Indrioko S."/>
            <person name="Kosugi Y."/>
            <person name="Izuno A."/>
            <person name="Isagi Y."/>
            <person name="Lee S.L."/>
            <person name="Shimizu K.K."/>
        </authorList>
    </citation>
    <scope>NUCLEOTIDE SEQUENCE [LARGE SCALE GENOMIC DNA]</scope>
    <source>
        <strain evidence="14">214</strain>
    </source>
</reference>
<evidence type="ECO:0000256" key="11">
    <source>
        <dbReference type="ARBA" id="ARBA00023180"/>
    </source>
</evidence>
<keyword evidence="3" id="KW-1003">Cell membrane</keyword>
<evidence type="ECO:0000256" key="9">
    <source>
        <dbReference type="ARBA" id="ARBA00023136"/>
    </source>
</evidence>
<dbReference type="InterPro" id="IPR001611">
    <property type="entry name" value="Leu-rich_rpt"/>
</dbReference>
<dbReference type="InterPro" id="IPR046956">
    <property type="entry name" value="RLP23-like"/>
</dbReference>
<feature type="chain" id="PRO_5043316068" description="Leucine-rich repeat-containing N-terminal plant-type domain-containing protein" evidence="12">
    <location>
        <begin position="27"/>
        <end position="913"/>
    </location>
</feature>
<keyword evidence="9" id="KW-0472">Membrane</keyword>
<feature type="signal peptide" evidence="12">
    <location>
        <begin position="1"/>
        <end position="26"/>
    </location>
</feature>
<proteinExistence type="inferred from homology"/>
<dbReference type="Gene3D" id="3.80.10.10">
    <property type="entry name" value="Ribonuclease Inhibitor"/>
    <property type="match status" value="3"/>
</dbReference>
<gene>
    <name evidence="14" type="ORF">SLEP1_g48459</name>
</gene>
<comment type="similarity">
    <text evidence="2">Belongs to the RLP family.</text>
</comment>
<dbReference type="FunFam" id="3.80.10.10:FF:000129">
    <property type="entry name" value="Leucine-rich repeat receptor-like kinase"/>
    <property type="match status" value="1"/>
</dbReference>
<evidence type="ECO:0000256" key="2">
    <source>
        <dbReference type="ARBA" id="ARBA00009592"/>
    </source>
</evidence>
<dbReference type="PROSITE" id="PS51450">
    <property type="entry name" value="LRR"/>
    <property type="match status" value="2"/>
</dbReference>
<evidence type="ECO:0000256" key="3">
    <source>
        <dbReference type="ARBA" id="ARBA00022475"/>
    </source>
</evidence>
<keyword evidence="8" id="KW-1133">Transmembrane helix</keyword>
<dbReference type="Pfam" id="PF00560">
    <property type="entry name" value="LRR_1"/>
    <property type="match status" value="13"/>
</dbReference>
<evidence type="ECO:0000256" key="4">
    <source>
        <dbReference type="ARBA" id="ARBA00022614"/>
    </source>
</evidence>
<dbReference type="InterPro" id="IPR003591">
    <property type="entry name" value="Leu-rich_rpt_typical-subtyp"/>
</dbReference>